<evidence type="ECO:0000256" key="2">
    <source>
        <dbReference type="SAM" id="MobiDB-lite"/>
    </source>
</evidence>
<reference evidence="4 5" key="1">
    <citation type="submission" date="2023-08" db="EMBL/GenBank/DDBJ databases">
        <title>The draft genome sequence of Paracraurococcus sp. LOR1-02.</title>
        <authorList>
            <person name="Kingkaew E."/>
            <person name="Tanasupawat S."/>
        </authorList>
    </citation>
    <scope>NUCLEOTIDE SEQUENCE [LARGE SCALE GENOMIC DNA]</scope>
    <source>
        <strain evidence="4 5">LOR1-02</strain>
    </source>
</reference>
<dbReference type="Gene3D" id="2.60.40.420">
    <property type="entry name" value="Cupredoxins - blue copper proteins"/>
    <property type="match status" value="1"/>
</dbReference>
<dbReference type="Pfam" id="PF07731">
    <property type="entry name" value="Cu-oxidase_2"/>
    <property type="match status" value="1"/>
</dbReference>
<dbReference type="PROSITE" id="PS00080">
    <property type="entry name" value="MULTICOPPER_OXIDASE2"/>
    <property type="match status" value="1"/>
</dbReference>
<dbReference type="PANTHER" id="PTHR48267:SF1">
    <property type="entry name" value="BILIRUBIN OXIDASE"/>
    <property type="match status" value="1"/>
</dbReference>
<name>A0ABT9EC00_9PROT</name>
<sequence length="205" mass="22187">MGTDRGAQADGDHPLGLPDGGAHAPALLPAPHSGQSPHGAGTNKEQRGWMRVNLGATELWYVVNLSPDTHPIQVHLVDFAVQRRFGFERDGGTGVFDPSAVTLARITATDAWPIGPEMQGPKDTVRANPGEMVGIAMTFAPFPSHYVYHCHILEHEDHGMMRPFVVVPPWVPHHEHEPKAGLSDRARRSFRPGQPVVHPAGGEPA</sequence>
<feature type="compositionally biased region" description="Low complexity" evidence="2">
    <location>
        <begin position="14"/>
        <end position="34"/>
    </location>
</feature>
<evidence type="ECO:0000313" key="5">
    <source>
        <dbReference type="Proteomes" id="UP001243009"/>
    </source>
</evidence>
<dbReference type="InterPro" id="IPR011706">
    <property type="entry name" value="Cu-oxidase_C"/>
</dbReference>
<gene>
    <name evidence="4" type="ORF">Q7A36_35830</name>
</gene>
<dbReference type="SUPFAM" id="SSF49503">
    <property type="entry name" value="Cupredoxins"/>
    <property type="match status" value="1"/>
</dbReference>
<dbReference type="InterPro" id="IPR045087">
    <property type="entry name" value="Cu-oxidase_fam"/>
</dbReference>
<organism evidence="4 5">
    <name type="scientific">Paracraurococcus lichenis</name>
    <dbReference type="NCBI Taxonomy" id="3064888"/>
    <lineage>
        <taxon>Bacteria</taxon>
        <taxon>Pseudomonadati</taxon>
        <taxon>Pseudomonadota</taxon>
        <taxon>Alphaproteobacteria</taxon>
        <taxon>Acetobacterales</taxon>
        <taxon>Roseomonadaceae</taxon>
        <taxon>Paracraurococcus</taxon>
    </lineage>
</organism>
<feature type="compositionally biased region" description="Basic and acidic residues" evidence="2">
    <location>
        <begin position="175"/>
        <end position="187"/>
    </location>
</feature>
<comment type="caution">
    <text evidence="4">The sequence shown here is derived from an EMBL/GenBank/DDBJ whole genome shotgun (WGS) entry which is preliminary data.</text>
</comment>
<evidence type="ECO:0000259" key="3">
    <source>
        <dbReference type="Pfam" id="PF07731"/>
    </source>
</evidence>
<feature type="domain" description="Plastocyanin-like" evidence="3">
    <location>
        <begin position="42"/>
        <end position="168"/>
    </location>
</feature>
<dbReference type="PANTHER" id="PTHR48267">
    <property type="entry name" value="CUPREDOXIN SUPERFAMILY PROTEIN"/>
    <property type="match status" value="1"/>
</dbReference>
<feature type="region of interest" description="Disordered" evidence="2">
    <location>
        <begin position="1"/>
        <end position="45"/>
    </location>
</feature>
<keyword evidence="1" id="KW-0479">Metal-binding</keyword>
<dbReference type="EMBL" id="JAUTWS010000116">
    <property type="protein sequence ID" value="MDO9713736.1"/>
    <property type="molecule type" value="Genomic_DNA"/>
</dbReference>
<dbReference type="Proteomes" id="UP001243009">
    <property type="component" value="Unassembled WGS sequence"/>
</dbReference>
<keyword evidence="5" id="KW-1185">Reference proteome</keyword>
<protein>
    <submittedName>
        <fullName evidence="4">Multicopper oxidase domain-containing protein</fullName>
    </submittedName>
</protein>
<dbReference type="InterPro" id="IPR002355">
    <property type="entry name" value="Cu_oxidase_Cu_BS"/>
</dbReference>
<evidence type="ECO:0000313" key="4">
    <source>
        <dbReference type="EMBL" id="MDO9713736.1"/>
    </source>
</evidence>
<accession>A0ABT9EC00</accession>
<dbReference type="InterPro" id="IPR008972">
    <property type="entry name" value="Cupredoxin"/>
</dbReference>
<feature type="region of interest" description="Disordered" evidence="2">
    <location>
        <begin position="175"/>
        <end position="205"/>
    </location>
</feature>
<proteinExistence type="predicted"/>
<evidence type="ECO:0000256" key="1">
    <source>
        <dbReference type="ARBA" id="ARBA00022723"/>
    </source>
</evidence>